<proteinExistence type="predicted"/>
<feature type="region of interest" description="Disordered" evidence="1">
    <location>
        <begin position="125"/>
        <end position="169"/>
    </location>
</feature>
<dbReference type="EMBL" id="JAFNEN010000207">
    <property type="protein sequence ID" value="KAG8189697.1"/>
    <property type="molecule type" value="Genomic_DNA"/>
</dbReference>
<organism evidence="2 3">
    <name type="scientific">Oedothorax gibbosus</name>
    <dbReference type="NCBI Taxonomy" id="931172"/>
    <lineage>
        <taxon>Eukaryota</taxon>
        <taxon>Metazoa</taxon>
        <taxon>Ecdysozoa</taxon>
        <taxon>Arthropoda</taxon>
        <taxon>Chelicerata</taxon>
        <taxon>Arachnida</taxon>
        <taxon>Araneae</taxon>
        <taxon>Araneomorphae</taxon>
        <taxon>Entelegynae</taxon>
        <taxon>Araneoidea</taxon>
        <taxon>Linyphiidae</taxon>
        <taxon>Erigoninae</taxon>
        <taxon>Oedothorax</taxon>
    </lineage>
</organism>
<dbReference type="AlphaFoldDB" id="A0AAV6UZN1"/>
<evidence type="ECO:0000256" key="1">
    <source>
        <dbReference type="SAM" id="MobiDB-lite"/>
    </source>
</evidence>
<evidence type="ECO:0000313" key="3">
    <source>
        <dbReference type="Proteomes" id="UP000827092"/>
    </source>
</evidence>
<protein>
    <submittedName>
        <fullName evidence="2">Uncharacterized protein</fullName>
    </submittedName>
</protein>
<accession>A0AAV6UZN1</accession>
<sequence length="169" mass="18485">MPLTEYGDDLRYAMPPAGALCPAAENGAQEEPDGWNAATDVGGLPHSWCPPRYERKPVRAGPKLSPLPPRLCTSSKFGHSFTASLIQPRGQLLRLYYKPHHVESDRDELSRVSARIGGRTRFWGSRPALHRARPVGHAPRGQWEGGRRPLPPPPSQSGCPVRREGGGGE</sequence>
<keyword evidence="3" id="KW-1185">Reference proteome</keyword>
<reference evidence="2 3" key="1">
    <citation type="journal article" date="2022" name="Nat. Ecol. Evol.">
        <title>A masculinizing supergene underlies an exaggerated male reproductive morph in a spider.</title>
        <authorList>
            <person name="Hendrickx F."/>
            <person name="De Corte Z."/>
            <person name="Sonet G."/>
            <person name="Van Belleghem S.M."/>
            <person name="Kostlbacher S."/>
            <person name="Vangestel C."/>
        </authorList>
    </citation>
    <scope>NUCLEOTIDE SEQUENCE [LARGE SCALE GENOMIC DNA]</scope>
    <source>
        <strain evidence="2">W744_W776</strain>
    </source>
</reference>
<name>A0AAV6UZN1_9ARAC</name>
<gene>
    <name evidence="2" type="ORF">JTE90_022510</name>
</gene>
<comment type="caution">
    <text evidence="2">The sequence shown here is derived from an EMBL/GenBank/DDBJ whole genome shotgun (WGS) entry which is preliminary data.</text>
</comment>
<dbReference type="Proteomes" id="UP000827092">
    <property type="component" value="Unassembled WGS sequence"/>
</dbReference>
<evidence type="ECO:0000313" key="2">
    <source>
        <dbReference type="EMBL" id="KAG8189697.1"/>
    </source>
</evidence>